<dbReference type="EMBL" id="CP036432">
    <property type="protein sequence ID" value="QDV86204.1"/>
    <property type="molecule type" value="Genomic_DNA"/>
</dbReference>
<evidence type="ECO:0000313" key="3">
    <source>
        <dbReference type="Proteomes" id="UP000318081"/>
    </source>
</evidence>
<gene>
    <name evidence="2" type="ORF">TBK1r_52220</name>
</gene>
<feature type="region of interest" description="Disordered" evidence="1">
    <location>
        <begin position="78"/>
        <end position="169"/>
    </location>
</feature>
<feature type="compositionally biased region" description="Basic residues" evidence="1">
    <location>
        <begin position="147"/>
        <end position="169"/>
    </location>
</feature>
<feature type="compositionally biased region" description="Basic and acidic residues" evidence="1">
    <location>
        <begin position="118"/>
        <end position="127"/>
    </location>
</feature>
<keyword evidence="3" id="KW-1185">Reference proteome</keyword>
<evidence type="ECO:0000256" key="1">
    <source>
        <dbReference type="SAM" id="MobiDB-lite"/>
    </source>
</evidence>
<protein>
    <submittedName>
        <fullName evidence="2">Uncharacterized protein</fullName>
    </submittedName>
</protein>
<evidence type="ECO:0000313" key="2">
    <source>
        <dbReference type="EMBL" id="QDV86204.1"/>
    </source>
</evidence>
<organism evidence="2 3">
    <name type="scientific">Stieleria magnilauensis</name>
    <dbReference type="NCBI Taxonomy" id="2527963"/>
    <lineage>
        <taxon>Bacteria</taxon>
        <taxon>Pseudomonadati</taxon>
        <taxon>Planctomycetota</taxon>
        <taxon>Planctomycetia</taxon>
        <taxon>Pirellulales</taxon>
        <taxon>Pirellulaceae</taxon>
        <taxon>Stieleria</taxon>
    </lineage>
</organism>
<feature type="compositionally biased region" description="Basic and acidic residues" evidence="1">
    <location>
        <begin position="81"/>
        <end position="94"/>
    </location>
</feature>
<sequence>MLIFFDKPRLPGVADRFASSMRGSYANDVPLTNLTRQSEGNQETRDLQRLMELRFRMNRWRSLPCGLKPKYNIEQSIDNVSKQDDVEMKGRENTTNEATCDGDVRRGHGPGRHASCAVHRDTGRREANLPQSVPEALIPRLPCQKPRQSKRRGSGCPRSRWRSRYPRRR</sequence>
<proteinExistence type="predicted"/>
<name>A0ABX5XVZ7_9BACT</name>
<dbReference type="Proteomes" id="UP000318081">
    <property type="component" value="Chromosome"/>
</dbReference>
<accession>A0ABX5XVZ7</accession>
<reference evidence="2 3" key="1">
    <citation type="submission" date="2019-02" db="EMBL/GenBank/DDBJ databases">
        <title>Deep-cultivation of Planctomycetes and their phenomic and genomic characterization uncovers novel biology.</title>
        <authorList>
            <person name="Wiegand S."/>
            <person name="Jogler M."/>
            <person name="Boedeker C."/>
            <person name="Pinto D."/>
            <person name="Vollmers J."/>
            <person name="Rivas-Marin E."/>
            <person name="Kohn T."/>
            <person name="Peeters S.H."/>
            <person name="Heuer A."/>
            <person name="Rast P."/>
            <person name="Oberbeckmann S."/>
            <person name="Bunk B."/>
            <person name="Jeske O."/>
            <person name="Meyerdierks A."/>
            <person name="Storesund J.E."/>
            <person name="Kallscheuer N."/>
            <person name="Luecker S."/>
            <person name="Lage O.M."/>
            <person name="Pohl T."/>
            <person name="Merkel B.J."/>
            <person name="Hornburger P."/>
            <person name="Mueller R.-W."/>
            <person name="Bruemmer F."/>
            <person name="Labrenz M."/>
            <person name="Spormann A.M."/>
            <person name="Op den Camp H."/>
            <person name="Overmann J."/>
            <person name="Amann R."/>
            <person name="Jetten M.S.M."/>
            <person name="Mascher T."/>
            <person name="Medema M.H."/>
            <person name="Devos D.P."/>
            <person name="Kaster A.-K."/>
            <person name="Ovreas L."/>
            <person name="Rohde M."/>
            <person name="Galperin M.Y."/>
            <person name="Jogler C."/>
        </authorList>
    </citation>
    <scope>NUCLEOTIDE SEQUENCE [LARGE SCALE GENOMIC DNA]</scope>
    <source>
        <strain evidence="2 3">TBK1r</strain>
    </source>
</reference>